<dbReference type="SUPFAM" id="SSF118196">
    <property type="entry name" value="YaeB-like"/>
    <property type="match status" value="1"/>
</dbReference>
<dbReference type="InterPro" id="IPR023370">
    <property type="entry name" value="TrmO-like_N"/>
</dbReference>
<name>A0A1Y4F9J5_FLAPL</name>
<dbReference type="CDD" id="cd09281">
    <property type="entry name" value="UPF0066"/>
    <property type="match status" value="1"/>
</dbReference>
<evidence type="ECO:0000313" key="4">
    <source>
        <dbReference type="Proteomes" id="UP000434475"/>
    </source>
</evidence>
<dbReference type="PANTHER" id="PTHR12818:SF0">
    <property type="entry name" value="TRNA (ADENINE(37)-N6)-METHYLTRANSFERASE"/>
    <property type="match status" value="1"/>
</dbReference>
<dbReference type="InterPro" id="IPR041369">
    <property type="entry name" value="TrmO_C"/>
</dbReference>
<dbReference type="Gene3D" id="3.30.2310.10">
    <property type="entry name" value="YaeB-like"/>
    <property type="match status" value="1"/>
</dbReference>
<dbReference type="InterPro" id="IPR040372">
    <property type="entry name" value="YaeB-like"/>
</dbReference>
<evidence type="ECO:0000313" key="3">
    <source>
        <dbReference type="EMBL" id="MSB21511.1"/>
    </source>
</evidence>
<dbReference type="Gene3D" id="2.40.30.70">
    <property type="entry name" value="YaeB-like"/>
    <property type="match status" value="1"/>
</dbReference>
<dbReference type="InterPro" id="IPR036414">
    <property type="entry name" value="YaeB_N_sf"/>
</dbReference>
<gene>
    <name evidence="3" type="primary">tsaA</name>
    <name evidence="3" type="ORF">GKE97_18620</name>
</gene>
<dbReference type="Proteomes" id="UP000434475">
    <property type="component" value="Unassembled WGS sequence"/>
</dbReference>
<keyword evidence="3" id="KW-0489">Methyltransferase</keyword>
<evidence type="ECO:0000256" key="2">
    <source>
        <dbReference type="ARBA" id="ARBA00033753"/>
    </source>
</evidence>
<organism evidence="3 4">
    <name type="scientific">Flavonifractor plautii</name>
    <name type="common">Fusobacterium plautii</name>
    <dbReference type="NCBI Taxonomy" id="292800"/>
    <lineage>
        <taxon>Bacteria</taxon>
        <taxon>Bacillati</taxon>
        <taxon>Bacillota</taxon>
        <taxon>Clostridia</taxon>
        <taxon>Eubacteriales</taxon>
        <taxon>Oscillospiraceae</taxon>
        <taxon>Flavonifractor</taxon>
    </lineage>
</organism>
<dbReference type="Pfam" id="PF18389">
    <property type="entry name" value="TrmO_C"/>
    <property type="match status" value="1"/>
</dbReference>
<dbReference type="EMBL" id="WKPR01000023">
    <property type="protein sequence ID" value="MSB21511.1"/>
    <property type="molecule type" value="Genomic_DNA"/>
</dbReference>
<dbReference type="InterPro" id="IPR023368">
    <property type="entry name" value="UPF0066_cons_site"/>
</dbReference>
<dbReference type="PROSITE" id="PS51668">
    <property type="entry name" value="TSAA_2"/>
    <property type="match status" value="1"/>
</dbReference>
<protein>
    <submittedName>
        <fullName evidence="3">tRNA (N6-threonylcarbamoyladenosine(37)-N6)-methyltransferase TrmO</fullName>
    </submittedName>
</protein>
<dbReference type="InterPro" id="IPR036413">
    <property type="entry name" value="YaeB-like_sf"/>
</dbReference>
<comment type="caution">
    <text evidence="3">The sequence shown here is derived from an EMBL/GenBank/DDBJ whole genome shotgun (WGS) entry which is preliminary data.</text>
</comment>
<reference evidence="3 4" key="1">
    <citation type="journal article" date="2019" name="Nat. Med.">
        <title>A library of human gut bacterial isolates paired with longitudinal multiomics data enables mechanistic microbiome research.</title>
        <authorList>
            <person name="Poyet M."/>
            <person name="Groussin M."/>
            <person name="Gibbons S.M."/>
            <person name="Avila-Pacheco J."/>
            <person name="Jiang X."/>
            <person name="Kearney S.M."/>
            <person name="Perrotta A.R."/>
            <person name="Berdy B."/>
            <person name="Zhao S."/>
            <person name="Lieberman T.D."/>
            <person name="Swanson P.K."/>
            <person name="Smith M."/>
            <person name="Roesemann S."/>
            <person name="Alexander J.E."/>
            <person name="Rich S.A."/>
            <person name="Livny J."/>
            <person name="Vlamakis H."/>
            <person name="Clish C."/>
            <person name="Bullock K."/>
            <person name="Deik A."/>
            <person name="Scott J."/>
            <person name="Pierce K.A."/>
            <person name="Xavier R.J."/>
            <person name="Alm E.J."/>
        </authorList>
    </citation>
    <scope>NUCLEOTIDE SEQUENCE [LARGE SCALE GENOMIC DNA]</scope>
    <source>
        <strain evidence="3 4">BIOML-A2</strain>
    </source>
</reference>
<evidence type="ECO:0000256" key="1">
    <source>
        <dbReference type="ARBA" id="ARBA00022691"/>
    </source>
</evidence>
<dbReference type="NCBIfam" id="TIGR00104">
    <property type="entry name" value="tRNA_TsaA"/>
    <property type="match status" value="1"/>
</dbReference>
<sequence>MIPMEIIATIRSDFPTKFGIPRQSGLVEELRATVVFEPEYRSPDALRGLEDFSHLWLIWQFSEAVRDKWSPTVRPPRLGGNTRMGVFATRSPFRPNPIGLSCVRLEGIRREPELGCVLEVSGADLMDGTPILDIKPYIPYADCRPEASGGFTGNSGGATLAVDFPPELLERVPADKRAALTGVLSRDPRPPYQHDPERVYGLDFAGVNIRFTVDGDTLTVRAVERMADKQNRTNR</sequence>
<dbReference type="PANTHER" id="PTHR12818">
    <property type="entry name" value="TRNA (ADENINE(37)-N6)-METHYLTRANSFERASE"/>
    <property type="match status" value="1"/>
</dbReference>
<dbReference type="PROSITE" id="PS01318">
    <property type="entry name" value="TSAA_1"/>
    <property type="match status" value="1"/>
</dbReference>
<dbReference type="GO" id="GO:0008168">
    <property type="term" value="F:methyltransferase activity"/>
    <property type="evidence" value="ECO:0007669"/>
    <property type="project" value="UniProtKB-KW"/>
</dbReference>
<keyword evidence="1" id="KW-0949">S-adenosyl-L-methionine</keyword>
<comment type="similarity">
    <text evidence="2">Belongs to the tRNA methyltransferase O family.</text>
</comment>
<keyword evidence="3" id="KW-0808">Transferase</keyword>
<dbReference type="RefSeq" id="WP_087360921.1">
    <property type="nucleotide sequence ID" value="NZ_CAXUMB010000044.1"/>
</dbReference>
<dbReference type="GO" id="GO:0032259">
    <property type="term" value="P:methylation"/>
    <property type="evidence" value="ECO:0007669"/>
    <property type="project" value="UniProtKB-KW"/>
</dbReference>
<dbReference type="Pfam" id="PF01980">
    <property type="entry name" value="TrmO_N"/>
    <property type="match status" value="1"/>
</dbReference>
<proteinExistence type="inferred from homology"/>
<accession>A0A1Y4F9J5</accession>
<dbReference type="AlphaFoldDB" id="A0A1Y4F9J5"/>